<dbReference type="Proteomes" id="UP000423156">
    <property type="component" value="Unassembled WGS sequence"/>
</dbReference>
<dbReference type="RefSeq" id="WP_153092758.1">
    <property type="nucleotide sequence ID" value="NZ_JBALKD010000001.1"/>
</dbReference>
<name>A0AA90ZRN8_9BACT</name>
<dbReference type="AlphaFoldDB" id="A0AA90ZRN8"/>
<dbReference type="EMBL" id="VZBZ01000094">
    <property type="protein sequence ID" value="MQN77638.1"/>
    <property type="molecule type" value="Genomic_DNA"/>
</dbReference>
<accession>A0AA90ZRN8</accession>
<protein>
    <submittedName>
        <fullName evidence="1">Uncharacterized protein</fullName>
    </submittedName>
</protein>
<evidence type="ECO:0000313" key="1">
    <source>
        <dbReference type="EMBL" id="MQN77638.1"/>
    </source>
</evidence>
<comment type="caution">
    <text evidence="1">The sequence shown here is derived from an EMBL/GenBank/DDBJ whole genome shotgun (WGS) entry which is preliminary data.</text>
</comment>
<organism evidence="1 2">
    <name type="scientific">Segatella copri</name>
    <dbReference type="NCBI Taxonomy" id="165179"/>
    <lineage>
        <taxon>Bacteria</taxon>
        <taxon>Pseudomonadati</taxon>
        <taxon>Bacteroidota</taxon>
        <taxon>Bacteroidia</taxon>
        <taxon>Bacteroidales</taxon>
        <taxon>Prevotellaceae</taxon>
        <taxon>Segatella</taxon>
    </lineage>
</organism>
<reference evidence="2" key="1">
    <citation type="submission" date="2019-09" db="EMBL/GenBank/DDBJ databases">
        <title>Distinct polysaccharide growth profiles of human intestinal Prevotella copri isolates.</title>
        <authorList>
            <person name="Fehlner-Peach H."/>
            <person name="Magnabosco C."/>
            <person name="Raghavan V."/>
            <person name="Scher J.U."/>
            <person name="Tett A."/>
            <person name="Cox L.M."/>
            <person name="Gottsegen C."/>
            <person name="Watters A."/>
            <person name="Wiltshire- Gordon J.D."/>
            <person name="Segata N."/>
            <person name="Bonneau R."/>
            <person name="Littman D.R."/>
        </authorList>
    </citation>
    <scope>NUCLEOTIDE SEQUENCE [LARGE SCALE GENOMIC DNA]</scope>
    <source>
        <strain evidence="2">BU41712</strain>
    </source>
</reference>
<sequence>MNTNELIINGKDAWNTYRVKMGYGFLDALEADADNKSYITNEVRTEHGTRVVPIRPKKAERSITLEFVIVGKDHNDYNNRVKAFDALMDNGFVTIQVPRSKDDVYRLFCARKSPTYSRGKGGVIGKKSLKFIEYNPTNRGALTDADIDMFTLKEFEDIEQL</sequence>
<evidence type="ECO:0000313" key="2">
    <source>
        <dbReference type="Proteomes" id="UP000423156"/>
    </source>
</evidence>
<gene>
    <name evidence="1" type="ORF">F7D71_07150</name>
</gene>
<proteinExistence type="predicted"/>